<protein>
    <submittedName>
        <fullName evidence="1">Uncharacterized protein</fullName>
    </submittedName>
</protein>
<comment type="caution">
    <text evidence="1">The sequence shown here is derived from an EMBL/GenBank/DDBJ whole genome shotgun (WGS) entry which is preliminary data.</text>
</comment>
<keyword evidence="2" id="KW-1185">Reference proteome</keyword>
<sequence>MIEILYGQFIIRRLDVWEFQQFPLSPIPSMSNLLETPLVSPLYCDERRWLEHHARQCYISPVDIKGYAQLRSLRRHCRPVLSESAAELYDIVDRMELLSFLLFRPRKSSFGDSRKMKVRT</sequence>
<gene>
    <name evidence="1" type="ORF">EVAR_71284_1</name>
</gene>
<accession>A0A4C1THM0</accession>
<dbReference type="AlphaFoldDB" id="A0A4C1THM0"/>
<dbReference type="EMBL" id="BGZK01005218">
    <property type="protein sequence ID" value="GBP13070.1"/>
    <property type="molecule type" value="Genomic_DNA"/>
</dbReference>
<dbReference type="OrthoDB" id="271111at2759"/>
<proteinExistence type="predicted"/>
<organism evidence="1 2">
    <name type="scientific">Eumeta variegata</name>
    <name type="common">Bagworm moth</name>
    <name type="synonym">Eumeta japonica</name>
    <dbReference type="NCBI Taxonomy" id="151549"/>
    <lineage>
        <taxon>Eukaryota</taxon>
        <taxon>Metazoa</taxon>
        <taxon>Ecdysozoa</taxon>
        <taxon>Arthropoda</taxon>
        <taxon>Hexapoda</taxon>
        <taxon>Insecta</taxon>
        <taxon>Pterygota</taxon>
        <taxon>Neoptera</taxon>
        <taxon>Endopterygota</taxon>
        <taxon>Lepidoptera</taxon>
        <taxon>Glossata</taxon>
        <taxon>Ditrysia</taxon>
        <taxon>Tineoidea</taxon>
        <taxon>Psychidae</taxon>
        <taxon>Oiketicinae</taxon>
        <taxon>Eumeta</taxon>
    </lineage>
</organism>
<dbReference type="STRING" id="151549.A0A4C1THM0"/>
<dbReference type="Proteomes" id="UP000299102">
    <property type="component" value="Unassembled WGS sequence"/>
</dbReference>
<evidence type="ECO:0000313" key="1">
    <source>
        <dbReference type="EMBL" id="GBP13070.1"/>
    </source>
</evidence>
<evidence type="ECO:0000313" key="2">
    <source>
        <dbReference type="Proteomes" id="UP000299102"/>
    </source>
</evidence>
<reference evidence="1 2" key="1">
    <citation type="journal article" date="2019" name="Commun. Biol.">
        <title>The bagworm genome reveals a unique fibroin gene that provides high tensile strength.</title>
        <authorList>
            <person name="Kono N."/>
            <person name="Nakamura H."/>
            <person name="Ohtoshi R."/>
            <person name="Tomita M."/>
            <person name="Numata K."/>
            <person name="Arakawa K."/>
        </authorList>
    </citation>
    <scope>NUCLEOTIDE SEQUENCE [LARGE SCALE GENOMIC DNA]</scope>
</reference>
<name>A0A4C1THM0_EUMVA</name>